<dbReference type="AlphaFoldDB" id="Q0FTC8"/>
<evidence type="ECO:0000313" key="1">
    <source>
        <dbReference type="EMBL" id="EAU47524.1"/>
    </source>
</evidence>
<comment type="caution">
    <text evidence="1">The sequence shown here is derived from an EMBL/GenBank/DDBJ whole genome shotgun (WGS) entry which is preliminary data.</text>
</comment>
<dbReference type="OrthoDB" id="9797162at2"/>
<protein>
    <recommendedName>
        <fullName evidence="3">DNA alkylation repair enzyme</fullName>
    </recommendedName>
</protein>
<dbReference type="Gene3D" id="1.25.40.290">
    <property type="entry name" value="ARM repeat domains"/>
    <property type="match status" value="1"/>
</dbReference>
<dbReference type="RefSeq" id="WP_007801009.1">
    <property type="nucleotide sequence ID" value="NZ_DS022276.1"/>
</dbReference>
<organism evidence="1 2">
    <name type="scientific">Salipiger bermudensis (strain DSM 26914 / JCM 13377 / KCTC 12554 / HTCC2601)</name>
    <name type="common">Pelagibaca bermudensis</name>
    <dbReference type="NCBI Taxonomy" id="314265"/>
    <lineage>
        <taxon>Bacteria</taxon>
        <taxon>Pseudomonadati</taxon>
        <taxon>Pseudomonadota</taxon>
        <taxon>Alphaproteobacteria</taxon>
        <taxon>Rhodobacterales</taxon>
        <taxon>Roseobacteraceae</taxon>
        <taxon>Salipiger</taxon>
    </lineage>
</organism>
<proteinExistence type="predicted"/>
<gene>
    <name evidence="1" type="ORF">R2601_26336</name>
</gene>
<evidence type="ECO:0008006" key="3">
    <source>
        <dbReference type="Google" id="ProtNLM"/>
    </source>
</evidence>
<accession>Q0FTC8</accession>
<dbReference type="Proteomes" id="UP000006230">
    <property type="component" value="Unassembled WGS sequence"/>
</dbReference>
<dbReference type="eggNOG" id="COG4335">
    <property type="taxonomic scope" value="Bacteria"/>
</dbReference>
<dbReference type="HOGENOM" id="CLU_064289_0_0_5"/>
<reference evidence="1 2" key="1">
    <citation type="journal article" date="2010" name="J. Bacteriol.">
        <title>Genome sequences of Pelagibaca bermudensis HTCC2601T and Maritimibacter alkaliphilus HTCC2654T, the type strains of two marine Roseobacter genera.</title>
        <authorList>
            <person name="Thrash J.C."/>
            <person name="Cho J.C."/>
            <person name="Ferriera S."/>
            <person name="Johnson J."/>
            <person name="Vergin K.L."/>
            <person name="Giovannoni S.J."/>
        </authorList>
    </citation>
    <scope>NUCLEOTIDE SEQUENCE [LARGE SCALE GENOMIC DNA]</scope>
    <source>
        <strain evidence="2">DSM 26914 / JCM 13377 / KCTC 12554 / HTCC2601</strain>
    </source>
</reference>
<name>Q0FTC8_SALBH</name>
<dbReference type="STRING" id="314265.R2601_26336"/>
<dbReference type="SUPFAM" id="SSF48371">
    <property type="entry name" value="ARM repeat"/>
    <property type="match status" value="1"/>
</dbReference>
<keyword evidence="2" id="KW-1185">Reference proteome</keyword>
<dbReference type="InterPro" id="IPR016024">
    <property type="entry name" value="ARM-type_fold"/>
</dbReference>
<dbReference type="EMBL" id="AATQ01000006">
    <property type="protein sequence ID" value="EAU47524.1"/>
    <property type="molecule type" value="Genomic_DNA"/>
</dbReference>
<sequence length="378" mass="41579">MARGPDGKGGGAGFSLADQLFNADSAAALAQEFSVLPGFEAGRFLDQVLPRFEGLGVHARLEVLADGLEAKLPNDFNAMAESLEASLPEPLDPARKDDDFGRFIHAVHGVLAARHGIDHPERALDLIHAATQRFSMEYAIRPFLNRWPDLVLARMQGWARDPHYHVRRLVSEGTRPKLPWGIGITLDPRAPLPLLDVLHADDTRFVTRSVANHLNDLSKTHPDAVLDRLAAWRSSQAQTPRERDWITRHALRTAVKRGEPGALGLLGYRPDLPVTARLDIQPELRIGEVLTIAASLESPEAGPVLVDYRLRFARPTGSAEKVFKLKAAELAPGKPLTLTKRHRMKGDATTFRLHPGVHAVILQVNGRDVAEAEFTLLA</sequence>
<evidence type="ECO:0000313" key="2">
    <source>
        <dbReference type="Proteomes" id="UP000006230"/>
    </source>
</evidence>